<keyword evidence="1 2" id="KW-0812">Transmembrane</keyword>
<feature type="transmembrane region" description="Helical" evidence="1">
    <location>
        <begin position="17"/>
        <end position="38"/>
    </location>
</feature>
<dbReference type="EMBL" id="CAXDID020000151">
    <property type="protein sequence ID" value="CAL6041704.1"/>
    <property type="molecule type" value="Genomic_DNA"/>
</dbReference>
<feature type="transmembrane region" description="Helical" evidence="1">
    <location>
        <begin position="179"/>
        <end position="202"/>
    </location>
</feature>
<keyword evidence="5" id="KW-1185">Reference proteome</keyword>
<organism evidence="2">
    <name type="scientific">Hexamita inflata</name>
    <dbReference type="NCBI Taxonomy" id="28002"/>
    <lineage>
        <taxon>Eukaryota</taxon>
        <taxon>Metamonada</taxon>
        <taxon>Diplomonadida</taxon>
        <taxon>Hexamitidae</taxon>
        <taxon>Hexamitinae</taxon>
        <taxon>Hexamita</taxon>
    </lineage>
</organism>
<reference evidence="3 5" key="2">
    <citation type="submission" date="2024-07" db="EMBL/GenBank/DDBJ databases">
        <authorList>
            <person name="Akdeniz Z."/>
        </authorList>
    </citation>
    <scope>NUCLEOTIDE SEQUENCE [LARGE SCALE GENOMIC DNA]</scope>
</reference>
<keyword evidence="1" id="KW-1133">Transmembrane helix</keyword>
<dbReference type="EMBL" id="CAXDID020000036">
    <property type="protein sequence ID" value="CAL5997173.1"/>
    <property type="molecule type" value="Genomic_DNA"/>
</dbReference>
<dbReference type="AlphaFoldDB" id="A0AA86PKU1"/>
<evidence type="ECO:0000313" key="5">
    <source>
        <dbReference type="Proteomes" id="UP001642409"/>
    </source>
</evidence>
<evidence type="ECO:0000313" key="2">
    <source>
        <dbReference type="EMBL" id="CAI9937009.1"/>
    </source>
</evidence>
<feature type="transmembrane region" description="Helical" evidence="1">
    <location>
        <begin position="50"/>
        <end position="73"/>
    </location>
</feature>
<comment type="caution">
    <text evidence="2">The sequence shown here is derived from an EMBL/GenBank/DDBJ whole genome shotgun (WGS) entry which is preliminary data.</text>
</comment>
<dbReference type="Proteomes" id="UP001642409">
    <property type="component" value="Unassembled WGS sequence"/>
</dbReference>
<evidence type="ECO:0000313" key="3">
    <source>
        <dbReference type="EMBL" id="CAL5997173.1"/>
    </source>
</evidence>
<feature type="transmembrane region" description="Helical" evidence="1">
    <location>
        <begin position="125"/>
        <end position="144"/>
    </location>
</feature>
<sequence length="234" mass="27364">MVNWYDDEVVELFQKNLTFQIGCPIVVILYALYYFFALKKEAPLLPQLKPYLSLVFLTNSLIILVTFVSIGPWTIENRFYVLFLFSILQFFVYSIISLVLFSNFNKQMRVLCMKVSIKESHTHAFFLRFYACVCLVLLALWIHFSYEWACSYIDKSLLDKHANSKPFNRLLFLLSGTNVVISIVHLVAALMELIWGFMSLCLKGNSTFFHRKTVNLIQQNEKLNISYDVESEEI</sequence>
<name>A0AA86PKU1_9EUKA</name>
<dbReference type="EMBL" id="CATOUU010000643">
    <property type="protein sequence ID" value="CAI9937009.1"/>
    <property type="molecule type" value="Genomic_DNA"/>
</dbReference>
<accession>A0AA86PKU1</accession>
<evidence type="ECO:0000313" key="4">
    <source>
        <dbReference type="EMBL" id="CAL6041704.1"/>
    </source>
</evidence>
<evidence type="ECO:0000256" key="1">
    <source>
        <dbReference type="SAM" id="Phobius"/>
    </source>
</evidence>
<proteinExistence type="predicted"/>
<feature type="transmembrane region" description="Helical" evidence="1">
    <location>
        <begin position="79"/>
        <end position="104"/>
    </location>
</feature>
<reference evidence="2" key="1">
    <citation type="submission" date="2023-06" db="EMBL/GenBank/DDBJ databases">
        <authorList>
            <person name="Kurt Z."/>
        </authorList>
    </citation>
    <scope>NUCLEOTIDE SEQUENCE</scope>
</reference>
<keyword evidence="1" id="KW-0472">Membrane</keyword>
<protein>
    <submittedName>
        <fullName evidence="2">Transmembrane domain-containing protein</fullName>
    </submittedName>
    <submittedName>
        <fullName evidence="3">Transmembrane_domain-containing protein</fullName>
    </submittedName>
</protein>
<gene>
    <name evidence="3" type="ORF">HINF_LOCUS15115</name>
    <name evidence="2" type="ORF">HINF_LOCUS24654</name>
    <name evidence="4" type="ORF">HINF_LOCUS39241</name>
</gene>